<protein>
    <submittedName>
        <fullName evidence="1">Uncharacterized protein</fullName>
    </submittedName>
</protein>
<sequence>MALVSYVLGRCPGCGAEDKFGNVDVYGDHVYLGCGRCRYNERRYLPPVKKKVLYLDQFFFSHAVRGNEAQFVEAAKRIVELASLQLLVVPYSSVHEEETHQWAGHKELLEFIKSTARGYEFAPAYEVEQTQLNRAFDAWRSGEPAAYTPHRQDAFHDNLDVWDGYFRIEVGEYHGDIDLIRRLKAEAIEGLVDLFPGWRESTATFEQNVRLEHDAAAKGYLDAFGTYMTRMAKGDFDALSDSPIMATVVRSLSYRFPREEPPEGRIKKVIEFLASDHFTNTPYHDIQARMYGTLKDMVKAGAYTNRARSIQRLSGFYYDVKHISTYAPYCDAFVMDNPMAEIVNRDTVDLTGRYGTAVFSRNNWDEFLAWLDQLKNGVTDEHRSGLATAYPRLKV</sequence>
<dbReference type="RefSeq" id="WP_013893351.1">
    <property type="nucleotide sequence ID" value="NC_015675.1"/>
</dbReference>
<dbReference type="STRING" id="536019.Mesop_2149"/>
<dbReference type="Proteomes" id="UP000001623">
    <property type="component" value="Chromosome"/>
</dbReference>
<dbReference type="eggNOG" id="ENOG5033ZAZ">
    <property type="taxonomic scope" value="Bacteria"/>
</dbReference>
<dbReference type="KEGG" id="mop:Mesop_2149"/>
<name>F7YC94_MESOW</name>
<organism evidence="1 2">
    <name type="scientific">Mesorhizobium opportunistum (strain LMG 24607 / HAMBI 3007 / WSM2075)</name>
    <dbReference type="NCBI Taxonomy" id="536019"/>
    <lineage>
        <taxon>Bacteria</taxon>
        <taxon>Pseudomonadati</taxon>
        <taxon>Pseudomonadota</taxon>
        <taxon>Alphaproteobacteria</taxon>
        <taxon>Hyphomicrobiales</taxon>
        <taxon>Phyllobacteriaceae</taxon>
        <taxon>Mesorhizobium</taxon>
    </lineage>
</organism>
<evidence type="ECO:0000313" key="2">
    <source>
        <dbReference type="Proteomes" id="UP000001623"/>
    </source>
</evidence>
<accession>F7YC94</accession>
<dbReference type="AlphaFoldDB" id="F7YC94"/>
<reference evidence="1 2" key="1">
    <citation type="submission" date="2010-10" db="EMBL/GenBank/DDBJ databases">
        <title>Complete sequence of Mesorhizobium opportunistum WSM2075.</title>
        <authorList>
            <consortium name="US DOE Joint Genome Institute"/>
            <person name="Lucas S."/>
            <person name="Copeland A."/>
            <person name="Lapidus A."/>
            <person name="Cheng J.-F."/>
            <person name="Bruce D."/>
            <person name="Goodwin L."/>
            <person name="Pitluck S."/>
            <person name="Chertkov O."/>
            <person name="Misra M."/>
            <person name="Detter J.C."/>
            <person name="Han C."/>
            <person name="Tapia R."/>
            <person name="Land M."/>
            <person name="Hauser L."/>
            <person name="Kyrpides N."/>
            <person name="Ovchinnikova G."/>
            <person name="Mavrommatis K.M."/>
            <person name="Tiwari R.P."/>
            <person name="Howieson J.G."/>
            <person name="O'Hara G.W."/>
            <person name="Nandasena K.G."/>
            <person name="Woyke T."/>
        </authorList>
    </citation>
    <scope>NUCLEOTIDE SEQUENCE [LARGE SCALE GENOMIC DNA]</scope>
    <source>
        <strain evidence="2">LMG 24607 / HAMBI 3007 / WSM2075</strain>
    </source>
</reference>
<dbReference type="HOGENOM" id="CLU_058612_0_0_5"/>
<proteinExistence type="predicted"/>
<dbReference type="EMBL" id="CP002279">
    <property type="protein sequence ID" value="AEH86627.1"/>
    <property type="molecule type" value="Genomic_DNA"/>
</dbReference>
<gene>
    <name evidence="1" type="ordered locus">Mesop_2149</name>
</gene>
<evidence type="ECO:0000313" key="1">
    <source>
        <dbReference type="EMBL" id="AEH86627.1"/>
    </source>
</evidence>